<dbReference type="SMART" id="SM00487">
    <property type="entry name" value="DEXDc"/>
    <property type="match status" value="1"/>
</dbReference>
<dbReference type="PANTHER" id="PTHR23079">
    <property type="entry name" value="RNA-DEPENDENT RNA POLYMERASE"/>
    <property type="match status" value="1"/>
</dbReference>
<organism evidence="5 6">
    <name type="scientific">Phaeosphaeria nodorum (strain SN15 / ATCC MYA-4574 / FGSC 10173)</name>
    <name type="common">Glume blotch fungus</name>
    <name type="synonym">Parastagonospora nodorum</name>
    <dbReference type="NCBI Taxonomy" id="321614"/>
    <lineage>
        <taxon>Eukaryota</taxon>
        <taxon>Fungi</taxon>
        <taxon>Dikarya</taxon>
        <taxon>Ascomycota</taxon>
        <taxon>Pezizomycotina</taxon>
        <taxon>Dothideomycetes</taxon>
        <taxon>Pleosporomycetidae</taxon>
        <taxon>Pleosporales</taxon>
        <taxon>Pleosporineae</taxon>
        <taxon>Phaeosphaeriaceae</taxon>
        <taxon>Parastagonospora</taxon>
    </lineage>
</organism>
<dbReference type="InterPro" id="IPR027417">
    <property type="entry name" value="P-loop_NTPase"/>
</dbReference>
<keyword evidence="1" id="KW-0378">Hydrolase</keyword>
<dbReference type="PANTHER" id="PTHR23079:SF55">
    <property type="entry name" value="RNA-DIRECTED RNA POLYMERASE"/>
    <property type="match status" value="1"/>
</dbReference>
<dbReference type="Pfam" id="PF05183">
    <property type="entry name" value="RdRP"/>
    <property type="match status" value="1"/>
</dbReference>
<dbReference type="InterPro" id="IPR014001">
    <property type="entry name" value="Helicase_ATP-bd"/>
</dbReference>
<proteinExistence type="predicted"/>
<dbReference type="SUPFAM" id="SSF52540">
    <property type="entry name" value="P-loop containing nucleoside triphosphate hydrolases"/>
    <property type="match status" value="1"/>
</dbReference>
<gene>
    <name evidence="5" type="ORF">JI435_148100</name>
</gene>
<evidence type="ECO:0000259" key="4">
    <source>
        <dbReference type="SMART" id="SM00487"/>
    </source>
</evidence>
<dbReference type="Pfam" id="PF13087">
    <property type="entry name" value="AAA_12"/>
    <property type="match status" value="1"/>
</dbReference>
<dbReference type="SMART" id="SM00382">
    <property type="entry name" value="AAA"/>
    <property type="match status" value="1"/>
</dbReference>
<dbReference type="GO" id="GO:0031047">
    <property type="term" value="P:regulatory ncRNA-mediated gene silencing"/>
    <property type="evidence" value="ECO:0007669"/>
    <property type="project" value="UniProtKB-KW"/>
</dbReference>
<feature type="domain" description="Helicase ATP-binding" evidence="4">
    <location>
        <begin position="1285"/>
        <end position="1489"/>
    </location>
</feature>
<dbReference type="Gene3D" id="3.40.50.300">
    <property type="entry name" value="P-loop containing nucleotide triphosphate hydrolases"/>
    <property type="match status" value="2"/>
</dbReference>
<dbReference type="InterPro" id="IPR057596">
    <property type="entry name" value="RDRP_core"/>
</dbReference>
<feature type="domain" description="AAA+ ATPase" evidence="3">
    <location>
        <begin position="1302"/>
        <end position="1494"/>
    </location>
</feature>
<dbReference type="InterPro" id="IPR003593">
    <property type="entry name" value="AAA+_ATPase"/>
</dbReference>
<dbReference type="Proteomes" id="UP000663193">
    <property type="component" value="Chromosome 5"/>
</dbReference>
<dbReference type="Pfam" id="PF13086">
    <property type="entry name" value="AAA_11"/>
    <property type="match status" value="2"/>
</dbReference>
<dbReference type="OMA" id="YVISNRD"/>
<evidence type="ECO:0000256" key="2">
    <source>
        <dbReference type="ARBA" id="ARBA00048432"/>
    </source>
</evidence>
<dbReference type="InterPro" id="IPR007855">
    <property type="entry name" value="RDRP"/>
</dbReference>
<keyword evidence="6" id="KW-1185">Reference proteome</keyword>
<keyword evidence="1" id="KW-0347">Helicase</keyword>
<comment type="catalytic activity">
    <reaction evidence="2">
        <text>ATP + H2O = ADP + phosphate + H(+)</text>
        <dbReference type="Rhea" id="RHEA:13065"/>
        <dbReference type="ChEBI" id="CHEBI:15377"/>
        <dbReference type="ChEBI" id="CHEBI:15378"/>
        <dbReference type="ChEBI" id="CHEBI:30616"/>
        <dbReference type="ChEBI" id="CHEBI:43474"/>
        <dbReference type="ChEBI" id="CHEBI:456216"/>
        <dbReference type="EC" id="3.6.4.12"/>
    </reaction>
    <physiologicalReaction direction="left-to-right" evidence="2">
        <dbReference type="Rhea" id="RHEA:13066"/>
    </physiologicalReaction>
</comment>
<dbReference type="InterPro" id="IPR041677">
    <property type="entry name" value="DNA2/NAM7_AAA_11"/>
</dbReference>
<keyword evidence="1" id="KW-0067">ATP-binding</keyword>
<dbReference type="CDD" id="cd18808">
    <property type="entry name" value="SF1_C_Upf1"/>
    <property type="match status" value="1"/>
</dbReference>
<evidence type="ECO:0000313" key="5">
    <source>
        <dbReference type="EMBL" id="QRC94648.1"/>
    </source>
</evidence>
<dbReference type="InterPro" id="IPR041679">
    <property type="entry name" value="DNA2/NAM7-like_C"/>
</dbReference>
<dbReference type="EMBL" id="CP069027">
    <property type="protein sequence ID" value="QRC94648.1"/>
    <property type="molecule type" value="Genomic_DNA"/>
</dbReference>
<dbReference type="GO" id="GO:0003968">
    <property type="term" value="F:RNA-directed RNA polymerase activity"/>
    <property type="evidence" value="ECO:0007669"/>
    <property type="project" value="UniProtKB-KW"/>
</dbReference>
<keyword evidence="1" id="KW-0547">Nucleotide-binding</keyword>
<evidence type="ECO:0000313" key="6">
    <source>
        <dbReference type="Proteomes" id="UP000663193"/>
    </source>
</evidence>
<accession>A0A7U2HXU1</accession>
<keyword evidence="5" id="KW-0548">Nucleotidyltransferase</keyword>
<keyword evidence="5" id="KW-0696">RNA-directed RNA polymerase</keyword>
<dbReference type="VEuPathDB" id="FungiDB:JI435_148100"/>
<name>A0A7U2HXU1_PHANO</name>
<reference evidence="6" key="1">
    <citation type="journal article" date="2021" name="BMC Genomics">
        <title>Chromosome-level genome assembly and manually-curated proteome of model necrotroph Parastagonospora nodorum Sn15 reveals a genome-wide trove of candidate effector homologs, and redundancy of virulence-related functions within an accessory chromosome.</title>
        <authorList>
            <person name="Bertazzoni S."/>
            <person name="Jones D.A.B."/>
            <person name="Phan H.T."/>
            <person name="Tan K.-C."/>
            <person name="Hane J.K."/>
        </authorList>
    </citation>
    <scope>NUCLEOTIDE SEQUENCE [LARGE SCALE GENOMIC DNA]</scope>
    <source>
        <strain evidence="6">SN15 / ATCC MYA-4574 / FGSC 10173)</strain>
    </source>
</reference>
<evidence type="ECO:0000259" key="3">
    <source>
        <dbReference type="SMART" id="SM00382"/>
    </source>
</evidence>
<evidence type="ECO:0000256" key="1">
    <source>
        <dbReference type="ARBA" id="ARBA00022806"/>
    </source>
</evidence>
<protein>
    <submittedName>
        <fullName evidence="5">RNA-directed RNA polymerase</fullName>
    </submittedName>
</protein>
<dbReference type="GO" id="GO:0003723">
    <property type="term" value="F:RNA binding"/>
    <property type="evidence" value="ECO:0007669"/>
    <property type="project" value="UniProtKB-KW"/>
</dbReference>
<sequence>MSKAASFSKILQDTISPEQAKWDYSVPDLPASRLTNQTRLIKCVSVISSPQKQEITLRYVLAPSNRVTMDEVLDRFVLLSFPDFRLQWPPVAANDALRPATGRENGDWITKMLVSGITINAISYHFFGHSNSQLKSRSCFMYAASKEEVARKIEGMGDLSKLRSVAKKSKRIGLLFSSAEVSTMLPSERCQDIDDVTSKDYIFTDGCGLMSPQFAKLLAQRRNIVFRDKRYLPSVYQIRYRGYKGVLTLDPTLSGQTQVQFRASMRKFKDSPDYSFAVVDYSKPYAFGSLNDEIVVLLHTLGISEKTLLAKQTQHLDFIQNVQGGDPRSAFQFLSYINRTELAEKLLLEGPESVRPTLLSLVKQEYARMINKRDEQRCRILVPKSRLLFGVCDPTAKDGCPGRLKEGECFVRITQDGDGRAQTIINTEVLVTRNPCLHPGDLQKFKVVDIPEFSHLVDCIVFTTQGKRPSADLMSGGDLDGDKFFVTWDSDLVPSTVAEPAQYPGGKELITFGDVTGDSRAEYFARYTNASLGKVKNLYMKWARLGNAMSPQCQQLNRLFSQCVDGNHIRIPQNLKVFKDLEDPPEPKAKVVPFILDVLHEACMQQIKRANILAPEPQDDVDIWDLILTRDKLAISEFELLGYLLRWCDRHKSDIMAYSHAIDFSALTDEQQIWFLAQLPPTRTAPGLVRNGLLQSGLVTPQELWRFGLDHPRLRWKPIFRSSVDRMGRFLPVVCQALEVFHKKLIIMSINDRFSMAIYLPHIIARATEVTVDTNVRVFVFPHTQGSQSSNYRVTPTKVNYRLYCDEHVFQLYQRTRGNTWLFLRGSTGDDALYRAMPSIGDMRRMREKTLLQQVNVDCLASVALDKISRDVQTHFGKVNRDAIQGAEVYVISNRDVASMRVLDQWLSYVDTQEVLPLFEKLELEYTTPKLETVAWDEQPKLVRSICRDGNLQSLSEVNSITDLQGILDLLRKNNEKKRLRDVFAHILLLAADPTYLLDDQTVMSALLRYLQAAPYLTSTFLQSAAWSRHEKVLEDELVFQGPVIASKLILASNELAGFIRHPLSLLLHELKSLSMQDLAALVEFVALTVRTAEAGLDLLLETFEPETSRLIIGRPTAVSQFTSSLIGIALDHIDEAAEASKPEQEAITLVVDEYKDGHTNVKSNVRIDSSTIRSLKGGDHVRLSVTNAPQNDAFTKLFSMDALVLIVESGTVTFKCLHDPPSFLAQCAWTVTHCGSFVTSKTAFDAVTCFYTERELCCDIYGLLLGLPAADEAAPSPIKLPVVRDATLNATQNEALTAAMNHSLTFIWGPPGTGKTHTVIVILSQLLKQLPDARFLITAPTHNAVDNILRRFVANAASREIGTNPVRVSTQLSKVSPDLRSFTCDAMLGTDLGGNMSARRKAQKRIKDARLIFTTCIGASLGLLRNEKFDVVFVDEASQLTEPATLVPLVKGCSRALLVGDHVQLRATVQKNAILTGYDVSLFERHYNMPAREGVAKVMLDTQYRMHRSICDFSSTEFYEGRLKTAVKDDSRALPPSQFPWPAGDRLVWTECASSEDLGRQSKANAGQTQLCRRIIQLLTTPAVNDGTKVSEPVQSSSIAILTPYTRQRESLSAAIPNIEVSSIDGFQGREADIVVFVTVRCNVSCDVGFLADMRRLNVVMTRARCGVVIIGNASTLSAGIDADELNSTKSVWKRLVNRCRKVTLDSDKQSVK</sequence>
<dbReference type="GO" id="GO:0003678">
    <property type="term" value="F:DNA helicase activity"/>
    <property type="evidence" value="ECO:0007669"/>
    <property type="project" value="UniProtKB-EC"/>
</dbReference>
<keyword evidence="5" id="KW-0808">Transferase</keyword>
<dbReference type="OrthoDB" id="6513042at2759"/>
<dbReference type="InterPro" id="IPR047187">
    <property type="entry name" value="SF1_C_Upf1"/>
</dbReference>